<reference evidence="1" key="1">
    <citation type="submission" date="2019-03" db="EMBL/GenBank/DDBJ databases">
        <title>Improved annotation for the trematode Fasciola hepatica.</title>
        <authorList>
            <person name="Choi Y.-J."/>
            <person name="Martin J."/>
            <person name="Mitreva M."/>
        </authorList>
    </citation>
    <scope>NUCLEOTIDE SEQUENCE [LARGE SCALE GENOMIC DNA]</scope>
</reference>
<protein>
    <submittedName>
        <fullName evidence="1">Uncharacterized protein</fullName>
    </submittedName>
</protein>
<dbReference type="EMBL" id="JXXN02001982">
    <property type="protein sequence ID" value="THD23726.1"/>
    <property type="molecule type" value="Genomic_DNA"/>
</dbReference>
<evidence type="ECO:0000313" key="1">
    <source>
        <dbReference type="EMBL" id="THD23726.1"/>
    </source>
</evidence>
<evidence type="ECO:0000313" key="2">
    <source>
        <dbReference type="Proteomes" id="UP000230066"/>
    </source>
</evidence>
<dbReference type="Proteomes" id="UP000230066">
    <property type="component" value="Unassembled WGS sequence"/>
</dbReference>
<dbReference type="AlphaFoldDB" id="A0A4E0R9G3"/>
<sequence>MCFSLTSQLPISCQFLAGLQSSVTGQLVVSLGCSGNLPKSHSVPSFFSRRDFNVAQYKITVQQFANANINVKAVINPPEHSLVIVKEPFLWRHGGPTLKNDQPKSHKVLEQQIPRASVGGGKCFNPAVLYFSNEDLLPVQIH</sequence>
<name>A0A4E0R9G3_FASHE</name>
<comment type="caution">
    <text evidence="1">The sequence shown here is derived from an EMBL/GenBank/DDBJ whole genome shotgun (WGS) entry which is preliminary data.</text>
</comment>
<gene>
    <name evidence="1" type="ORF">D915_005618</name>
</gene>
<organism evidence="1 2">
    <name type="scientific">Fasciola hepatica</name>
    <name type="common">Liver fluke</name>
    <dbReference type="NCBI Taxonomy" id="6192"/>
    <lineage>
        <taxon>Eukaryota</taxon>
        <taxon>Metazoa</taxon>
        <taxon>Spiralia</taxon>
        <taxon>Lophotrochozoa</taxon>
        <taxon>Platyhelminthes</taxon>
        <taxon>Trematoda</taxon>
        <taxon>Digenea</taxon>
        <taxon>Plagiorchiida</taxon>
        <taxon>Echinostomata</taxon>
        <taxon>Echinostomatoidea</taxon>
        <taxon>Fasciolidae</taxon>
        <taxon>Fasciola</taxon>
    </lineage>
</organism>
<accession>A0A4E0R9G3</accession>
<proteinExistence type="predicted"/>
<keyword evidence="2" id="KW-1185">Reference proteome</keyword>